<proteinExistence type="predicted"/>
<dbReference type="EMBL" id="JHEG04000001">
    <property type="protein sequence ID" value="KAF3888856.1"/>
    <property type="molecule type" value="Genomic_DNA"/>
</dbReference>
<evidence type="ECO:0000313" key="2">
    <source>
        <dbReference type="EMBL" id="KAF3888856.1"/>
    </source>
</evidence>
<evidence type="ECO:0000313" key="3">
    <source>
        <dbReference type="Proteomes" id="UP000029738"/>
    </source>
</evidence>
<accession>A0A8S9T9N4</accession>
<dbReference type="Proteomes" id="UP000029738">
    <property type="component" value="Unassembled WGS sequence"/>
</dbReference>
<feature type="compositionally biased region" description="Low complexity" evidence="1">
    <location>
        <begin position="13"/>
        <end position="23"/>
    </location>
</feature>
<reference evidence="2" key="2">
    <citation type="submission" date="2019-11" db="EMBL/GenBank/DDBJ databases">
        <title>Improved Assembly of Tolypothrix boutellei genome.</title>
        <authorList>
            <person name="Sarangi A.N."/>
            <person name="Mukherjee M."/>
            <person name="Ghosh S."/>
            <person name="Singh D."/>
            <person name="Das A."/>
            <person name="Kant S."/>
            <person name="Prusty A."/>
            <person name="Tripathy S."/>
        </authorList>
    </citation>
    <scope>NUCLEOTIDE SEQUENCE</scope>
    <source>
        <strain evidence="2">VB521301</strain>
    </source>
</reference>
<dbReference type="RefSeq" id="WP_153021447.1">
    <property type="nucleotide sequence ID" value="NZ_JHEG04000001.1"/>
</dbReference>
<organism evidence="2 3">
    <name type="scientific">Tolypothrix bouteillei VB521301</name>
    <dbReference type="NCBI Taxonomy" id="1479485"/>
    <lineage>
        <taxon>Bacteria</taxon>
        <taxon>Bacillati</taxon>
        <taxon>Cyanobacteriota</taxon>
        <taxon>Cyanophyceae</taxon>
        <taxon>Nostocales</taxon>
        <taxon>Tolypothrichaceae</taxon>
        <taxon>Tolypothrix</taxon>
    </lineage>
</organism>
<keyword evidence="3" id="KW-1185">Reference proteome</keyword>
<reference evidence="2" key="1">
    <citation type="journal article" date="2015" name="Genome Announc.">
        <title>Draft Genome Sequence of Tolypothrix boutellei Strain VB521301.</title>
        <authorList>
            <person name="Chandrababunaidu M.M."/>
            <person name="Singh D."/>
            <person name="Sen D."/>
            <person name="Bhan S."/>
            <person name="Das S."/>
            <person name="Gupta A."/>
            <person name="Adhikary S.P."/>
            <person name="Tripathy S."/>
        </authorList>
    </citation>
    <scope>NUCLEOTIDE SEQUENCE</scope>
    <source>
        <strain evidence="2">VB521301</strain>
    </source>
</reference>
<comment type="caution">
    <text evidence="2">The sequence shown here is derived from an EMBL/GenBank/DDBJ whole genome shotgun (WGS) entry which is preliminary data.</text>
</comment>
<protein>
    <submittedName>
        <fullName evidence="2">Uncharacterized protein</fullName>
    </submittedName>
</protein>
<name>A0A8S9T9N4_9CYAN</name>
<evidence type="ECO:0000256" key="1">
    <source>
        <dbReference type="SAM" id="MobiDB-lite"/>
    </source>
</evidence>
<gene>
    <name evidence="2" type="ORF">DA73_0400027750</name>
</gene>
<sequence>MVSLEKLGGKSSAAGGFPAPTGTGEQGRSFPRPPGLANKGGLWLIAILAISN</sequence>
<dbReference type="AlphaFoldDB" id="A0A8S9T9N4"/>
<feature type="region of interest" description="Disordered" evidence="1">
    <location>
        <begin position="1"/>
        <end position="35"/>
    </location>
</feature>